<accession>Z9JS41</accession>
<protein>
    <submittedName>
        <fullName evidence="1">Uncharacterized protein</fullName>
    </submittedName>
</protein>
<gene>
    <name evidence="1" type="ORF">BF93_01905</name>
</gene>
<dbReference type="InterPro" id="IPR018561">
    <property type="entry name" value="AosR"/>
</dbReference>
<comment type="caution">
    <text evidence="1">The sequence shown here is derived from an EMBL/GenBank/DDBJ whole genome shotgun (WGS) entry which is preliminary data.</text>
</comment>
<dbReference type="HOGENOM" id="CLU_087287_2_0_11"/>
<dbReference type="Pfam" id="PF09438">
    <property type="entry name" value="DUF2017"/>
    <property type="match status" value="1"/>
</dbReference>
<keyword evidence="2" id="KW-1185">Reference proteome</keyword>
<sequence>MAHAFRPRADGSFACRLEGEEKAVIVQVAQEVSDLVRLDLAVTEDSLAVRRAAASDDPLERLEAQFATHEAREPGDPAVRRLFPEASPDEALAAEFRRFGQQDLVAIKLEDLAALCESIDRTGPGTTEVSLTEDEAMHWLRALTTLRTVVADRLGVERDGDFETVRMLQQIGERVPEAAEGEDESSETAGGDVMIAIYELLSWLQESLIRVLEPF</sequence>
<dbReference type="RefSeq" id="WP_038372932.1">
    <property type="nucleotide sequence ID" value="NZ_BAAAOW010000001.1"/>
</dbReference>
<name>Z9JS41_9MICO</name>
<dbReference type="AlphaFoldDB" id="Z9JS41"/>
<reference evidence="1 2" key="1">
    <citation type="submission" date="2014-02" db="EMBL/GenBank/DDBJ databases">
        <title>Genome sequence of Brachybacterium phenoliresistens strain W13A50.</title>
        <authorList>
            <person name="Wang X."/>
        </authorList>
    </citation>
    <scope>NUCLEOTIDE SEQUENCE [LARGE SCALE GENOMIC DNA]</scope>
    <source>
        <strain evidence="1 2">W13A50</strain>
    </source>
</reference>
<proteinExistence type="predicted"/>
<dbReference type="STRING" id="396014.BF93_01905"/>
<dbReference type="PATRIC" id="fig|396014.3.peg.2419"/>
<organism evidence="1 2">
    <name type="scientific">Brachybacterium phenoliresistens</name>
    <dbReference type="NCBI Taxonomy" id="396014"/>
    <lineage>
        <taxon>Bacteria</taxon>
        <taxon>Bacillati</taxon>
        <taxon>Actinomycetota</taxon>
        <taxon>Actinomycetes</taxon>
        <taxon>Micrococcales</taxon>
        <taxon>Dermabacteraceae</taxon>
        <taxon>Brachybacterium</taxon>
    </lineage>
</organism>
<dbReference type="OrthoDB" id="3268479at2"/>
<evidence type="ECO:0000313" key="1">
    <source>
        <dbReference type="EMBL" id="EWS80853.1"/>
    </source>
</evidence>
<dbReference type="EMBL" id="JDYK01000012">
    <property type="protein sequence ID" value="EWS80853.1"/>
    <property type="molecule type" value="Genomic_DNA"/>
</dbReference>
<evidence type="ECO:0000313" key="2">
    <source>
        <dbReference type="Proteomes" id="UP000023067"/>
    </source>
</evidence>
<dbReference type="eggNOG" id="ENOG5032Z6K">
    <property type="taxonomic scope" value="Bacteria"/>
</dbReference>
<dbReference type="Proteomes" id="UP000023067">
    <property type="component" value="Unassembled WGS sequence"/>
</dbReference>